<dbReference type="InterPro" id="IPR029063">
    <property type="entry name" value="SAM-dependent_MTases_sf"/>
</dbReference>
<dbReference type="PATRIC" id="fig|796944.3.peg.1723"/>
<keyword evidence="3 4" id="KW-0949">S-adenosyl-L-methionine</keyword>
<keyword evidence="1 4" id="KW-0489">Methyltransferase</keyword>
<keyword evidence="2 4" id="KW-0808">Transferase</keyword>
<comment type="function">
    <text evidence="4">Catalyzes the methylation of 5-hydroxyuridine (ho5U) to form 5-methoxyuridine (mo5U) at position 34 in tRNAs.</text>
</comment>
<dbReference type="EC" id="2.1.1.-" evidence="4"/>
<evidence type="ECO:0000313" key="6">
    <source>
        <dbReference type="Proteomes" id="UP000003527"/>
    </source>
</evidence>
<keyword evidence="4" id="KW-0479">Metal-binding</keyword>
<feature type="binding site" evidence="4">
    <location>
        <position position="137"/>
    </location>
    <ligand>
        <name>Mg(2+)</name>
        <dbReference type="ChEBI" id="CHEBI:18420"/>
    </ligand>
</feature>
<comment type="catalytic activity">
    <reaction evidence="4">
        <text>5-hydroxyuridine(34) in tRNA + S-adenosyl-L-methionine = 5-methoxyuridine(34) in tRNA + S-adenosyl-L-homocysteine + H(+)</text>
        <dbReference type="Rhea" id="RHEA:60524"/>
        <dbReference type="Rhea" id="RHEA-COMP:13381"/>
        <dbReference type="Rhea" id="RHEA-COMP:15591"/>
        <dbReference type="ChEBI" id="CHEBI:15378"/>
        <dbReference type="ChEBI" id="CHEBI:57856"/>
        <dbReference type="ChEBI" id="CHEBI:59789"/>
        <dbReference type="ChEBI" id="CHEBI:136877"/>
        <dbReference type="ChEBI" id="CHEBI:143860"/>
    </reaction>
</comment>
<dbReference type="HOGENOM" id="CLU_067676_4_0_9"/>
<comment type="caution">
    <text evidence="4">Lacks conserved residue(s) required for the propagation of feature annotation.</text>
</comment>
<feature type="binding site" evidence="4">
    <location>
        <position position="88"/>
    </location>
    <ligand>
        <name>S-adenosyl-L-methionine</name>
        <dbReference type="ChEBI" id="CHEBI:59789"/>
    </ligand>
</feature>
<keyword evidence="4" id="KW-0460">Magnesium</keyword>
<dbReference type="PANTHER" id="PTHR10509:SF14">
    <property type="entry name" value="CAFFEOYL-COA O-METHYLTRANSFERASE 3-RELATED"/>
    <property type="match status" value="1"/>
</dbReference>
<dbReference type="InterPro" id="IPR050362">
    <property type="entry name" value="Cation-dep_OMT"/>
</dbReference>
<protein>
    <recommendedName>
        <fullName evidence="4">tRNA 5-hydroxyuridine methyltransferase</fullName>
        <ecNumber evidence="4">2.1.1.-</ecNumber>
    </recommendedName>
    <alternativeName>
        <fullName evidence="4">ho5U methyltransferase</fullName>
    </alternativeName>
</protein>
<dbReference type="GO" id="GO:0008757">
    <property type="term" value="F:S-adenosylmethionine-dependent methyltransferase activity"/>
    <property type="evidence" value="ECO:0007669"/>
    <property type="project" value="TreeGrafter"/>
</dbReference>
<comment type="subunit">
    <text evidence="4">Homodimer.</text>
</comment>
<feature type="binding site" evidence="4">
    <location>
        <position position="164"/>
    </location>
    <ligand>
        <name>Mg(2+)</name>
        <dbReference type="ChEBI" id="CHEBI:18420"/>
    </ligand>
</feature>
<gene>
    <name evidence="4" type="primary">trmR</name>
    <name evidence="5" type="ORF">HMPREF9624_00990</name>
</gene>
<evidence type="ECO:0000256" key="2">
    <source>
        <dbReference type="ARBA" id="ARBA00022679"/>
    </source>
</evidence>
<dbReference type="AlphaFoldDB" id="G9WVQ6"/>
<dbReference type="InterPro" id="IPR043675">
    <property type="entry name" value="TrmR_methyltr"/>
</dbReference>
<dbReference type="GO" id="GO:0016300">
    <property type="term" value="F:tRNA (uridine) methyltransferase activity"/>
    <property type="evidence" value="ECO:0007669"/>
    <property type="project" value="UniProtKB-UniRule"/>
</dbReference>
<dbReference type="SUPFAM" id="SSF53335">
    <property type="entry name" value="S-adenosyl-L-methionine-dependent methyltransferases"/>
    <property type="match status" value="1"/>
</dbReference>
<feature type="binding site" evidence="4">
    <location>
        <position position="70"/>
    </location>
    <ligand>
        <name>S-adenosyl-L-methionine</name>
        <dbReference type="ChEBI" id="CHEBI:59789"/>
    </ligand>
</feature>
<dbReference type="Proteomes" id="UP000003527">
    <property type="component" value="Unassembled WGS sequence"/>
</dbReference>
<comment type="caution">
    <text evidence="5">The sequence shown here is derived from an EMBL/GenBank/DDBJ whole genome shotgun (WGS) entry which is preliminary data.</text>
</comment>
<dbReference type="GO" id="GO:0008171">
    <property type="term" value="F:O-methyltransferase activity"/>
    <property type="evidence" value="ECO:0007669"/>
    <property type="project" value="InterPro"/>
</dbReference>
<name>G9WVQ6_9FIRM</name>
<dbReference type="PANTHER" id="PTHR10509">
    <property type="entry name" value="O-METHYLTRANSFERASE-RELATED"/>
    <property type="match status" value="1"/>
</dbReference>
<evidence type="ECO:0000256" key="3">
    <source>
        <dbReference type="ARBA" id="ARBA00022691"/>
    </source>
</evidence>
<dbReference type="EMBL" id="AFZD01000017">
    <property type="protein sequence ID" value="EHL11657.1"/>
    <property type="molecule type" value="Genomic_DNA"/>
</dbReference>
<proteinExistence type="inferred from homology"/>
<organism evidence="5 6">
    <name type="scientific">Oribacterium asaccharolyticum ACB7</name>
    <dbReference type="NCBI Taxonomy" id="796944"/>
    <lineage>
        <taxon>Bacteria</taxon>
        <taxon>Bacillati</taxon>
        <taxon>Bacillota</taxon>
        <taxon>Clostridia</taxon>
        <taxon>Lachnospirales</taxon>
        <taxon>Lachnospiraceae</taxon>
        <taxon>Oribacterium</taxon>
    </lineage>
</organism>
<keyword evidence="4" id="KW-0819">tRNA processing</keyword>
<dbReference type="GO" id="GO:0030488">
    <property type="term" value="P:tRNA methylation"/>
    <property type="evidence" value="ECO:0007669"/>
    <property type="project" value="UniProtKB-UniRule"/>
</dbReference>
<accession>G9WVQ6</accession>
<feature type="binding site" evidence="4">
    <location>
        <position position="40"/>
    </location>
    <ligand>
        <name>S-adenosyl-L-methionine</name>
        <dbReference type="ChEBI" id="CHEBI:59789"/>
    </ligand>
</feature>
<dbReference type="Pfam" id="PF01596">
    <property type="entry name" value="Methyltransf_3"/>
    <property type="match status" value="1"/>
</dbReference>
<reference evidence="5 6" key="1">
    <citation type="submission" date="2011-08" db="EMBL/GenBank/DDBJ databases">
        <title>The Genome Sequence of Oribacterium sp. ACB7.</title>
        <authorList>
            <consortium name="The Broad Institute Genome Sequencing Platform"/>
            <person name="Earl A."/>
            <person name="Ward D."/>
            <person name="Feldgarden M."/>
            <person name="Gevers D."/>
            <person name="Sizova M."/>
            <person name="Hazen A."/>
            <person name="Epstein S."/>
            <person name="Young S.K."/>
            <person name="Zeng Q."/>
            <person name="Gargeya S."/>
            <person name="Fitzgerald M."/>
            <person name="Haas B."/>
            <person name="Abouelleil A."/>
            <person name="Alvarado L."/>
            <person name="Arachchi H.M."/>
            <person name="Berlin A."/>
            <person name="Brown A."/>
            <person name="Chapman S.B."/>
            <person name="Chen Z."/>
            <person name="Dunbar C."/>
            <person name="Freedman E."/>
            <person name="Gearin G."/>
            <person name="Gellesch M."/>
            <person name="Goldberg J."/>
            <person name="Griggs A."/>
            <person name="Gujja S."/>
            <person name="Heiman D."/>
            <person name="Howarth C."/>
            <person name="Larson L."/>
            <person name="Lui A."/>
            <person name="MacDonald P.J.P."/>
            <person name="Montmayeur A."/>
            <person name="Murphy C."/>
            <person name="Neiman D."/>
            <person name="Pearson M."/>
            <person name="Priest M."/>
            <person name="Roberts A."/>
            <person name="Saif S."/>
            <person name="Shea T."/>
            <person name="Shenoy N."/>
            <person name="Sisk P."/>
            <person name="Stolte C."/>
            <person name="Sykes S."/>
            <person name="Wortman J."/>
            <person name="Nusbaum C."/>
            <person name="Birren B."/>
        </authorList>
    </citation>
    <scope>NUCLEOTIDE SEQUENCE [LARGE SCALE GENOMIC DNA]</scope>
    <source>
        <strain evidence="5 6">ACB7</strain>
    </source>
</reference>
<keyword evidence="6" id="KW-1185">Reference proteome</keyword>
<dbReference type="InterPro" id="IPR002935">
    <property type="entry name" value="SAM_O-MeTrfase"/>
</dbReference>
<comment type="similarity">
    <text evidence="4">Belongs to the class I-like SAM-binding methyltransferase superfamily. Cation-dependent O-methyltransferase family.</text>
</comment>
<dbReference type="Gene3D" id="3.40.50.150">
    <property type="entry name" value="Vaccinia Virus protein VP39"/>
    <property type="match status" value="1"/>
</dbReference>
<dbReference type="GO" id="GO:0000287">
    <property type="term" value="F:magnesium ion binding"/>
    <property type="evidence" value="ECO:0007669"/>
    <property type="project" value="UniProtKB-UniRule"/>
</dbReference>
<feature type="binding site" evidence="4">
    <location>
        <position position="137"/>
    </location>
    <ligand>
        <name>S-adenosyl-L-methionine</name>
        <dbReference type="ChEBI" id="CHEBI:59789"/>
    </ligand>
</feature>
<dbReference type="HAMAP" id="MF_02217">
    <property type="entry name" value="TrmR_methyltr"/>
    <property type="match status" value="1"/>
</dbReference>
<evidence type="ECO:0000256" key="1">
    <source>
        <dbReference type="ARBA" id="ARBA00022603"/>
    </source>
</evidence>
<dbReference type="CDD" id="cd02440">
    <property type="entry name" value="AdoMet_MTases"/>
    <property type="match status" value="1"/>
</dbReference>
<evidence type="ECO:0000256" key="4">
    <source>
        <dbReference type="HAMAP-Rule" id="MF_02217"/>
    </source>
</evidence>
<sequence length="219" mass="25106">MQEMKANNRISDFIGAFLRENEPLLEEIREEAQKDAVPIIRDETAALLRVCLEMHKPKRILELGTAVGYSGLFMLYSLGENTELSTVENFPQRILKARENFARSPYSENITLLEGDGGEILERLVLEKKSFDFIFLDAAKAQYPLWLPLILELLPTGGVLFCDNILQDGLLLESRFFLERRQRTIHKRMREFLHLLRENAELESSIVPIGDGVSISVKK</sequence>
<evidence type="ECO:0000313" key="5">
    <source>
        <dbReference type="EMBL" id="EHL11657.1"/>
    </source>
</evidence>
<dbReference type="PROSITE" id="PS51682">
    <property type="entry name" value="SAM_OMT_I"/>
    <property type="match status" value="1"/>
</dbReference>
<feature type="binding site" evidence="4">
    <location>
        <position position="163"/>
    </location>
    <ligand>
        <name>Mg(2+)</name>
        <dbReference type="ChEBI" id="CHEBI:18420"/>
    </ligand>
</feature>